<dbReference type="InterPro" id="IPR000209">
    <property type="entry name" value="Peptidase_S8/S53_dom"/>
</dbReference>
<dbReference type="Gene3D" id="3.40.50.200">
    <property type="entry name" value="Peptidase S8/S53 domain"/>
    <property type="match status" value="1"/>
</dbReference>
<dbReference type="PROSITE" id="PS00136">
    <property type="entry name" value="SUBTILASE_ASP"/>
    <property type="match status" value="1"/>
</dbReference>
<reference evidence="10 11" key="1">
    <citation type="journal article" date="2024" name="Nat. Commun.">
        <title>Phylogenomics reveals the evolutionary origins of lichenization in chlorophyte algae.</title>
        <authorList>
            <person name="Puginier C."/>
            <person name="Libourel C."/>
            <person name="Otte J."/>
            <person name="Skaloud P."/>
            <person name="Haon M."/>
            <person name="Grisel S."/>
            <person name="Petersen M."/>
            <person name="Berrin J.G."/>
            <person name="Delaux P.M."/>
            <person name="Dal Grande F."/>
            <person name="Keller J."/>
        </authorList>
    </citation>
    <scope>NUCLEOTIDE SEQUENCE [LARGE SCALE GENOMIC DNA]</scope>
    <source>
        <strain evidence="10 11">SAG 216-7</strain>
    </source>
</reference>
<keyword evidence="8" id="KW-0812">Transmembrane</keyword>
<dbReference type="InterPro" id="IPR037045">
    <property type="entry name" value="S8pro/Inhibitor_I9_sf"/>
</dbReference>
<dbReference type="CDD" id="cd04077">
    <property type="entry name" value="Peptidases_S8_PCSK9_ProteinaseK_like"/>
    <property type="match status" value="1"/>
</dbReference>
<feature type="compositionally biased region" description="Polar residues" evidence="7">
    <location>
        <begin position="1024"/>
        <end position="1040"/>
    </location>
</feature>
<dbReference type="PANTHER" id="PTHR43806:SF11">
    <property type="entry name" value="CEREVISIN-RELATED"/>
    <property type="match status" value="1"/>
</dbReference>
<evidence type="ECO:0000256" key="1">
    <source>
        <dbReference type="ARBA" id="ARBA00011073"/>
    </source>
</evidence>
<dbReference type="PROSITE" id="PS00138">
    <property type="entry name" value="SUBTILASE_SER"/>
    <property type="match status" value="1"/>
</dbReference>
<dbReference type="Proteomes" id="UP001491310">
    <property type="component" value="Unassembled WGS sequence"/>
</dbReference>
<feature type="active site" description="Charge relay system" evidence="5">
    <location>
        <position position="175"/>
    </location>
</feature>
<dbReference type="SUPFAM" id="SSF54897">
    <property type="entry name" value="Protease propeptides/inhibitors"/>
    <property type="match status" value="1"/>
</dbReference>
<feature type="compositionally biased region" description="Low complexity" evidence="7">
    <location>
        <begin position="840"/>
        <end position="864"/>
    </location>
</feature>
<feature type="compositionally biased region" description="Polar residues" evidence="7">
    <location>
        <begin position="830"/>
        <end position="839"/>
    </location>
</feature>
<evidence type="ECO:0000256" key="4">
    <source>
        <dbReference type="ARBA" id="ARBA00022825"/>
    </source>
</evidence>
<feature type="region of interest" description="Disordered" evidence="7">
    <location>
        <begin position="23"/>
        <end position="56"/>
    </location>
</feature>
<evidence type="ECO:0000256" key="3">
    <source>
        <dbReference type="ARBA" id="ARBA00022801"/>
    </source>
</evidence>
<sequence>MDLGQKDLAPVYTSCRNRHPTMTSFQRRWEDKGSTASNTSIHAESITNSSAGWSGSNKAAKHRWIVVWKDGGPTDAACTEAEATNSGRFNGECSARFTNVFNGFAVEFTHDELAAFLRAYAGQVASVHEDTEVHAADAERPAPWALDRIDQVALPLNNEFDYYNLGTDVNIYIVDTGIHVTHQEFRYGDGAVGSRASEVFTSLQSGRVGQDCNGHGTHVAAAAAGLTYGVAKNASLLAVRSLECLGNGTVSQVIEGLDWVREHYVAPAVVVMALGGEPQYALDMAVRALVLSGVSVVVAAGNEDSDACAKSPAREPLAITVAATARDDSRLWISPGVASNYGKCVDVWAPGEDIISASRRSDSATEFRSGTSQAVPFVAGTAALYLQNASDATPAEITGVLTASGVWGVVYEPAESGPFNAHVLDDSPPILVNVDMFNALRASPDTFTVAGGEAGFGPTAVNVSLAEAPMGVVYASINVSEASRATVYPGELTFTPDNWADPKVLWVSVGAGAWLSTDSDQFYIDMALRSADPRYDGKRPRLRVIDKKGDTLEYPKVVQALPFWDSANTYFFNDDYTLNCAGEYTDQGGGKDVAYYLAPEQDARITISLCASAAHSDAFDTKLYVVGDLLRSTRLSPLACNDDFCGYQSQLTMDVRAGVAYGIIVDGFDGKFGTYELAITATQGIVKGSFPPAGYGQSGRFTLSTSYLTSPVPPTNPTAVPSPRTPLSPPSGPLYLPRNPPPPSAPLGDPTSGRQKRYADPGFSPTPQTRPGPPLPPLSPFLAPRAQPPSLLPNATAARLRPSPPARSPFPGQYGAAGNVPSSWRPRYSSAGNATRGVQDNSANDSSAASAATASAGIPSVPSVPGGPGAPEPAQGGSLAVPPSMQNLWQPLYTADYNTVQGASLQQPAPLPQLDPEPPATALAVTATAPTVLVNAPGNTPSPAPEEATAATAPTVAAAVAFFGSLPPSPVASASAFSWSRAGVAGLAAGIAAALLLLAGIAGLAVHRRAALQKLNALWAPTLSAQNGTTPSAQKGTTSAPKALPAAEQTAGTAGALANNQRVLEETD</sequence>
<proteinExistence type="inferred from homology"/>
<dbReference type="InterPro" id="IPR015500">
    <property type="entry name" value="Peptidase_S8_subtilisin-rel"/>
</dbReference>
<dbReference type="EMBL" id="JALJOT010000018">
    <property type="protein sequence ID" value="KAK9901320.1"/>
    <property type="molecule type" value="Genomic_DNA"/>
</dbReference>
<feature type="compositionally biased region" description="Polar residues" evidence="7">
    <location>
        <begin position="34"/>
        <end position="56"/>
    </location>
</feature>
<keyword evidence="11" id="KW-1185">Reference proteome</keyword>
<dbReference type="PRINTS" id="PR00723">
    <property type="entry name" value="SUBTILISIN"/>
</dbReference>
<feature type="compositionally biased region" description="Pro residues" evidence="7">
    <location>
        <begin position="768"/>
        <end position="779"/>
    </location>
</feature>
<feature type="active site" description="Charge relay system" evidence="5">
    <location>
        <position position="372"/>
    </location>
</feature>
<evidence type="ECO:0000256" key="7">
    <source>
        <dbReference type="SAM" id="MobiDB-lite"/>
    </source>
</evidence>
<dbReference type="InterPro" id="IPR023828">
    <property type="entry name" value="Peptidase_S8_Ser-AS"/>
</dbReference>
<dbReference type="InterPro" id="IPR036852">
    <property type="entry name" value="Peptidase_S8/S53_dom_sf"/>
</dbReference>
<dbReference type="InterPro" id="IPR050131">
    <property type="entry name" value="Peptidase_S8_subtilisin-like"/>
</dbReference>
<organism evidence="10 11">
    <name type="scientific">Coccomyxa subellipsoidea</name>
    <dbReference type="NCBI Taxonomy" id="248742"/>
    <lineage>
        <taxon>Eukaryota</taxon>
        <taxon>Viridiplantae</taxon>
        <taxon>Chlorophyta</taxon>
        <taxon>core chlorophytes</taxon>
        <taxon>Trebouxiophyceae</taxon>
        <taxon>Trebouxiophyceae incertae sedis</taxon>
        <taxon>Coccomyxaceae</taxon>
        <taxon>Coccomyxa</taxon>
    </lineage>
</organism>
<evidence type="ECO:0000313" key="10">
    <source>
        <dbReference type="EMBL" id="KAK9901320.1"/>
    </source>
</evidence>
<comment type="similarity">
    <text evidence="1 5 6">Belongs to the peptidase S8 family.</text>
</comment>
<dbReference type="Pfam" id="PF00082">
    <property type="entry name" value="Peptidase_S8"/>
    <property type="match status" value="1"/>
</dbReference>
<feature type="transmembrane region" description="Helical" evidence="8">
    <location>
        <begin position="984"/>
        <end position="1006"/>
    </location>
</feature>
<dbReference type="InterPro" id="IPR023827">
    <property type="entry name" value="Peptidase_S8_Asp-AS"/>
</dbReference>
<feature type="active site" description="Charge relay system" evidence="5">
    <location>
        <position position="215"/>
    </location>
</feature>
<gene>
    <name evidence="10" type="ORF">WJX75_006198</name>
</gene>
<evidence type="ECO:0000259" key="9">
    <source>
        <dbReference type="Pfam" id="PF00082"/>
    </source>
</evidence>
<keyword evidence="8" id="KW-1133">Transmembrane helix</keyword>
<keyword evidence="8" id="KW-0472">Membrane</keyword>
<evidence type="ECO:0000256" key="2">
    <source>
        <dbReference type="ARBA" id="ARBA00022670"/>
    </source>
</evidence>
<comment type="caution">
    <text evidence="10">The sequence shown here is derived from an EMBL/GenBank/DDBJ whole genome shotgun (WGS) entry which is preliminary data.</text>
</comment>
<feature type="region of interest" description="Disordered" evidence="7">
    <location>
        <begin position="706"/>
        <end position="883"/>
    </location>
</feature>
<dbReference type="InterPro" id="IPR034193">
    <property type="entry name" value="PCSK9_ProteinaseK-like"/>
</dbReference>
<protein>
    <recommendedName>
        <fullName evidence="9">Peptidase S8/S53 domain-containing protein</fullName>
    </recommendedName>
</protein>
<keyword evidence="3 5" id="KW-0378">Hydrolase</keyword>
<dbReference type="SUPFAM" id="SSF52743">
    <property type="entry name" value="Subtilisin-like"/>
    <property type="match status" value="1"/>
</dbReference>
<evidence type="ECO:0000256" key="8">
    <source>
        <dbReference type="SAM" id="Phobius"/>
    </source>
</evidence>
<evidence type="ECO:0000256" key="6">
    <source>
        <dbReference type="RuleBase" id="RU003355"/>
    </source>
</evidence>
<dbReference type="PANTHER" id="PTHR43806">
    <property type="entry name" value="PEPTIDASE S8"/>
    <property type="match status" value="1"/>
</dbReference>
<evidence type="ECO:0000313" key="11">
    <source>
        <dbReference type="Proteomes" id="UP001491310"/>
    </source>
</evidence>
<keyword evidence="4 5" id="KW-0720">Serine protease</keyword>
<feature type="domain" description="Peptidase S8/S53" evidence="9">
    <location>
        <begin position="166"/>
        <end position="402"/>
    </location>
</feature>
<feature type="region of interest" description="Disordered" evidence="7">
    <location>
        <begin position="1024"/>
        <end position="1068"/>
    </location>
</feature>
<accession>A0ABR2YBB2</accession>
<evidence type="ECO:0000256" key="5">
    <source>
        <dbReference type="PROSITE-ProRule" id="PRU01240"/>
    </source>
</evidence>
<dbReference type="PROSITE" id="PS51892">
    <property type="entry name" value="SUBTILASE"/>
    <property type="match status" value="1"/>
</dbReference>
<feature type="compositionally biased region" description="Pro residues" evidence="7">
    <location>
        <begin position="723"/>
        <end position="745"/>
    </location>
</feature>
<name>A0ABR2YBB2_9CHLO</name>
<dbReference type="Gene3D" id="3.30.70.80">
    <property type="entry name" value="Peptidase S8 propeptide/proteinase inhibitor I9"/>
    <property type="match status" value="1"/>
</dbReference>
<keyword evidence="2 5" id="KW-0645">Protease</keyword>